<dbReference type="AlphaFoldDB" id="A0A3B1BZS5"/>
<dbReference type="Gene3D" id="3.30.360.10">
    <property type="entry name" value="Dihydrodipicolinate Reductase, domain 2"/>
    <property type="match status" value="1"/>
</dbReference>
<evidence type="ECO:0000256" key="8">
    <source>
        <dbReference type="ARBA" id="ARBA00023154"/>
    </source>
</evidence>
<evidence type="ECO:0000313" key="15">
    <source>
        <dbReference type="EMBL" id="VAX23459.1"/>
    </source>
</evidence>
<dbReference type="PANTHER" id="PTHR20836:SF0">
    <property type="entry name" value="4-HYDROXY-TETRAHYDRODIPICOLINATE REDUCTASE 1, CHLOROPLASTIC-RELATED"/>
    <property type="match status" value="1"/>
</dbReference>
<dbReference type="InterPro" id="IPR036291">
    <property type="entry name" value="NAD(P)-bd_dom_sf"/>
</dbReference>
<dbReference type="SUPFAM" id="SSF51735">
    <property type="entry name" value="NAD(P)-binding Rossmann-fold domains"/>
    <property type="match status" value="1"/>
</dbReference>
<dbReference type="InterPro" id="IPR000846">
    <property type="entry name" value="DapB_N"/>
</dbReference>
<dbReference type="FunFam" id="3.30.360.10:FF:000004">
    <property type="entry name" value="4-hydroxy-tetrahydrodipicolinate reductase"/>
    <property type="match status" value="1"/>
</dbReference>
<dbReference type="Pfam" id="PF05173">
    <property type="entry name" value="DapB_C"/>
    <property type="match status" value="1"/>
</dbReference>
<dbReference type="InterPro" id="IPR022663">
    <property type="entry name" value="DapB_C"/>
</dbReference>
<evidence type="ECO:0000256" key="4">
    <source>
        <dbReference type="ARBA" id="ARBA00022857"/>
    </source>
</evidence>
<dbReference type="Gene3D" id="3.40.50.720">
    <property type="entry name" value="NAD(P)-binding Rossmann-like Domain"/>
    <property type="match status" value="1"/>
</dbReference>
<dbReference type="InterPro" id="IPR023940">
    <property type="entry name" value="DHDPR_bac"/>
</dbReference>
<accession>A0A3B1BZS5</accession>
<comment type="similarity">
    <text evidence="1">Belongs to the DapB family.</text>
</comment>
<keyword evidence="8" id="KW-0457">Lysine biosynthesis</keyword>
<reference evidence="15" key="1">
    <citation type="submission" date="2018-06" db="EMBL/GenBank/DDBJ databases">
        <authorList>
            <person name="Zhirakovskaya E."/>
        </authorList>
    </citation>
    <scope>NUCLEOTIDE SEQUENCE</scope>
</reference>
<dbReference type="EMBL" id="UOGB01000273">
    <property type="protein sequence ID" value="VAX23459.1"/>
    <property type="molecule type" value="Genomic_DNA"/>
</dbReference>
<feature type="domain" description="Dihydrodipicolinate reductase N-terminal" evidence="13">
    <location>
        <begin position="2"/>
        <end position="125"/>
    </location>
</feature>
<feature type="domain" description="Dihydrodipicolinate reductase C-terminal" evidence="14">
    <location>
        <begin position="128"/>
        <end position="264"/>
    </location>
</feature>
<gene>
    <name evidence="15" type="ORF">MNBD_NITROSPINAE03-210</name>
</gene>
<dbReference type="GO" id="GO:0019877">
    <property type="term" value="P:diaminopimelate biosynthetic process"/>
    <property type="evidence" value="ECO:0007669"/>
    <property type="project" value="UniProtKB-KW"/>
</dbReference>
<keyword evidence="4" id="KW-0521">NADP</keyword>
<evidence type="ECO:0000256" key="12">
    <source>
        <dbReference type="ARBA" id="ARBA00049396"/>
    </source>
</evidence>
<dbReference type="NCBIfam" id="TIGR00036">
    <property type="entry name" value="dapB"/>
    <property type="match status" value="1"/>
</dbReference>
<dbReference type="CDD" id="cd02274">
    <property type="entry name" value="DHDPR_N"/>
    <property type="match status" value="1"/>
</dbReference>
<dbReference type="PROSITE" id="PS01298">
    <property type="entry name" value="DAPB"/>
    <property type="match status" value="1"/>
</dbReference>
<comment type="pathway">
    <text evidence="9">Amino-acid biosynthesis; L-lysine biosynthesis via DAP pathway; (S)-tetrahydrodipicolinate from L-aspartate: step 4/4.</text>
</comment>
<dbReference type="Pfam" id="PF01113">
    <property type="entry name" value="DapB_N"/>
    <property type="match status" value="1"/>
</dbReference>
<evidence type="ECO:0000259" key="14">
    <source>
        <dbReference type="Pfam" id="PF05173"/>
    </source>
</evidence>
<dbReference type="PIRSF" id="PIRSF000161">
    <property type="entry name" value="DHPR"/>
    <property type="match status" value="1"/>
</dbReference>
<keyword evidence="6 15" id="KW-0560">Oxidoreductase</keyword>
<dbReference type="SUPFAM" id="SSF55347">
    <property type="entry name" value="Glyceraldehyde-3-phosphate dehydrogenase-like, C-terminal domain"/>
    <property type="match status" value="1"/>
</dbReference>
<dbReference type="PANTHER" id="PTHR20836">
    <property type="entry name" value="DIHYDRODIPICOLINATE REDUCTASE"/>
    <property type="match status" value="1"/>
</dbReference>
<dbReference type="EC" id="1.17.1.8" evidence="10"/>
<evidence type="ECO:0000256" key="5">
    <source>
        <dbReference type="ARBA" id="ARBA00022915"/>
    </source>
</evidence>
<evidence type="ECO:0000256" key="10">
    <source>
        <dbReference type="ARBA" id="ARBA00038983"/>
    </source>
</evidence>
<evidence type="ECO:0000256" key="7">
    <source>
        <dbReference type="ARBA" id="ARBA00023027"/>
    </source>
</evidence>
<keyword evidence="3" id="KW-0028">Amino-acid biosynthesis</keyword>
<evidence type="ECO:0000256" key="2">
    <source>
        <dbReference type="ARBA" id="ARBA00022490"/>
    </source>
</evidence>
<keyword evidence="5" id="KW-0220">Diaminopimelate biosynthesis</keyword>
<dbReference type="GO" id="GO:0008839">
    <property type="term" value="F:4-hydroxy-tetrahydrodipicolinate reductase"/>
    <property type="evidence" value="ECO:0007669"/>
    <property type="project" value="UniProtKB-EC"/>
</dbReference>
<sequence>MIKAVVTGCAGRMGRAIINAVESAEGIELYGATDLPGGPFIGQDAGEVAGVGKKGVAITGDLAGIIGKCDVVIDFSVPSASLEHFLKASEAGVAIVIGTTGFDEEHWTTFEAMSKTSRAVIAPNMSVGVNALFKLAKEAASILGDDYDVEIVEMHHNKKVDAPSGTADRLARDVAHTLNRDLDKVGNYGRHGQVGARPPKEIGVQTLRGGDVVGEHTVIFAGVGERIELTHRAGSRDNFAAGAVRAAMWAVNQPNGVYDMQDVLGL</sequence>
<dbReference type="HAMAP" id="MF_00102">
    <property type="entry name" value="DapB"/>
    <property type="match status" value="1"/>
</dbReference>
<dbReference type="InterPro" id="IPR022664">
    <property type="entry name" value="DapB_N_CS"/>
</dbReference>
<evidence type="ECO:0000256" key="1">
    <source>
        <dbReference type="ARBA" id="ARBA00006642"/>
    </source>
</evidence>
<comment type="catalytic activity">
    <reaction evidence="11">
        <text>(S)-2,3,4,5-tetrahydrodipicolinate + NADP(+) + H2O = (2S,4S)-4-hydroxy-2,3,4,5-tetrahydrodipicolinate + NADPH + H(+)</text>
        <dbReference type="Rhea" id="RHEA:35331"/>
        <dbReference type="ChEBI" id="CHEBI:15377"/>
        <dbReference type="ChEBI" id="CHEBI:15378"/>
        <dbReference type="ChEBI" id="CHEBI:16845"/>
        <dbReference type="ChEBI" id="CHEBI:57783"/>
        <dbReference type="ChEBI" id="CHEBI:58349"/>
        <dbReference type="ChEBI" id="CHEBI:67139"/>
        <dbReference type="EC" id="1.17.1.8"/>
    </reaction>
</comment>
<keyword evidence="7" id="KW-0520">NAD</keyword>
<evidence type="ECO:0000256" key="6">
    <source>
        <dbReference type="ARBA" id="ARBA00023002"/>
    </source>
</evidence>
<evidence type="ECO:0000259" key="13">
    <source>
        <dbReference type="Pfam" id="PF01113"/>
    </source>
</evidence>
<keyword evidence="2" id="KW-0963">Cytoplasm</keyword>
<evidence type="ECO:0000256" key="9">
    <source>
        <dbReference type="ARBA" id="ARBA00037922"/>
    </source>
</evidence>
<name>A0A3B1BZS5_9ZZZZ</name>
<protein>
    <recommendedName>
        <fullName evidence="10">4-hydroxy-tetrahydrodipicolinate reductase</fullName>
        <ecNumber evidence="10">1.17.1.8</ecNumber>
    </recommendedName>
</protein>
<comment type="catalytic activity">
    <reaction evidence="12">
        <text>(S)-2,3,4,5-tetrahydrodipicolinate + NAD(+) + H2O = (2S,4S)-4-hydroxy-2,3,4,5-tetrahydrodipicolinate + NADH + H(+)</text>
        <dbReference type="Rhea" id="RHEA:35323"/>
        <dbReference type="ChEBI" id="CHEBI:15377"/>
        <dbReference type="ChEBI" id="CHEBI:15378"/>
        <dbReference type="ChEBI" id="CHEBI:16845"/>
        <dbReference type="ChEBI" id="CHEBI:57540"/>
        <dbReference type="ChEBI" id="CHEBI:57945"/>
        <dbReference type="ChEBI" id="CHEBI:67139"/>
        <dbReference type="EC" id="1.17.1.8"/>
    </reaction>
</comment>
<dbReference type="GO" id="GO:0009089">
    <property type="term" value="P:lysine biosynthetic process via diaminopimelate"/>
    <property type="evidence" value="ECO:0007669"/>
    <property type="project" value="InterPro"/>
</dbReference>
<proteinExistence type="inferred from homology"/>
<organism evidence="15">
    <name type="scientific">hydrothermal vent metagenome</name>
    <dbReference type="NCBI Taxonomy" id="652676"/>
    <lineage>
        <taxon>unclassified sequences</taxon>
        <taxon>metagenomes</taxon>
        <taxon>ecological metagenomes</taxon>
    </lineage>
</organism>
<evidence type="ECO:0000256" key="3">
    <source>
        <dbReference type="ARBA" id="ARBA00022605"/>
    </source>
</evidence>
<evidence type="ECO:0000256" key="11">
    <source>
        <dbReference type="ARBA" id="ARBA00049080"/>
    </source>
</evidence>